<dbReference type="SUPFAM" id="SSF48726">
    <property type="entry name" value="Immunoglobulin"/>
    <property type="match status" value="1"/>
</dbReference>
<dbReference type="PANTHER" id="PTHR21261:SF3">
    <property type="entry name" value="BEATEN PATH VII"/>
    <property type="match status" value="1"/>
</dbReference>
<dbReference type="PANTHER" id="PTHR21261">
    <property type="entry name" value="BEAT PROTEIN"/>
    <property type="match status" value="1"/>
</dbReference>
<dbReference type="Gene3D" id="2.60.40.10">
    <property type="entry name" value="Immunoglobulins"/>
    <property type="match status" value="1"/>
</dbReference>
<dbReference type="Pfam" id="PF07686">
    <property type="entry name" value="V-set"/>
    <property type="match status" value="1"/>
</dbReference>
<evidence type="ECO:0000259" key="1">
    <source>
        <dbReference type="PROSITE" id="PS50835"/>
    </source>
</evidence>
<accession>A0AAW1M198</accession>
<dbReference type="InterPro" id="IPR036179">
    <property type="entry name" value="Ig-like_dom_sf"/>
</dbReference>
<gene>
    <name evidence="2" type="ORF">QE152_g8640</name>
</gene>
<comment type="caution">
    <text evidence="2">The sequence shown here is derived from an EMBL/GenBank/DDBJ whole genome shotgun (WGS) entry which is preliminary data.</text>
</comment>
<dbReference type="Proteomes" id="UP001458880">
    <property type="component" value="Unassembled WGS sequence"/>
</dbReference>
<name>A0AAW1M198_POPJA</name>
<sequence>MLTQRTISTQYGWIHSPSWGKLPTASDDFGALATIEKLDLIMPRYAIRGGDVVLKCDHSVSPEQLYKVEWQKGGNKIFQYIKGRTPPFRHFPSVMTGAVLNRANSSEKQLQLSNLDFSASGSYSCVVSMETPIFSKDSESHVLTVIGNGML</sequence>
<evidence type="ECO:0000313" key="3">
    <source>
        <dbReference type="Proteomes" id="UP001458880"/>
    </source>
</evidence>
<dbReference type="InterPro" id="IPR007110">
    <property type="entry name" value="Ig-like_dom"/>
</dbReference>
<protein>
    <submittedName>
        <fullName evidence="2">Immunoglobulin V-set domain</fullName>
    </submittedName>
</protein>
<dbReference type="SMART" id="SM00409">
    <property type="entry name" value="IG"/>
    <property type="match status" value="1"/>
</dbReference>
<keyword evidence="3" id="KW-1185">Reference proteome</keyword>
<dbReference type="EMBL" id="JASPKY010000070">
    <property type="protein sequence ID" value="KAK9739878.1"/>
    <property type="molecule type" value="Genomic_DNA"/>
</dbReference>
<organism evidence="2 3">
    <name type="scientific">Popillia japonica</name>
    <name type="common">Japanese beetle</name>
    <dbReference type="NCBI Taxonomy" id="7064"/>
    <lineage>
        <taxon>Eukaryota</taxon>
        <taxon>Metazoa</taxon>
        <taxon>Ecdysozoa</taxon>
        <taxon>Arthropoda</taxon>
        <taxon>Hexapoda</taxon>
        <taxon>Insecta</taxon>
        <taxon>Pterygota</taxon>
        <taxon>Neoptera</taxon>
        <taxon>Endopterygota</taxon>
        <taxon>Coleoptera</taxon>
        <taxon>Polyphaga</taxon>
        <taxon>Scarabaeiformia</taxon>
        <taxon>Scarabaeidae</taxon>
        <taxon>Rutelinae</taxon>
        <taxon>Popillia</taxon>
    </lineage>
</organism>
<dbReference type="InterPro" id="IPR013783">
    <property type="entry name" value="Ig-like_fold"/>
</dbReference>
<dbReference type="InterPro" id="IPR013106">
    <property type="entry name" value="Ig_V-set"/>
</dbReference>
<dbReference type="InterPro" id="IPR003599">
    <property type="entry name" value="Ig_sub"/>
</dbReference>
<reference evidence="2 3" key="1">
    <citation type="journal article" date="2024" name="BMC Genomics">
        <title>De novo assembly and annotation of Popillia japonica's genome with initial clues to its potential as an invasive pest.</title>
        <authorList>
            <person name="Cucini C."/>
            <person name="Boschi S."/>
            <person name="Funari R."/>
            <person name="Cardaioli E."/>
            <person name="Iannotti N."/>
            <person name="Marturano G."/>
            <person name="Paoli F."/>
            <person name="Bruttini M."/>
            <person name="Carapelli A."/>
            <person name="Frati F."/>
            <person name="Nardi F."/>
        </authorList>
    </citation>
    <scope>NUCLEOTIDE SEQUENCE [LARGE SCALE GENOMIC DNA]</scope>
    <source>
        <strain evidence="2">DMR45628</strain>
    </source>
</reference>
<feature type="domain" description="Ig-like" evidence="1">
    <location>
        <begin position="23"/>
        <end position="135"/>
    </location>
</feature>
<dbReference type="PROSITE" id="PS50835">
    <property type="entry name" value="IG_LIKE"/>
    <property type="match status" value="1"/>
</dbReference>
<dbReference type="AlphaFoldDB" id="A0AAW1M198"/>
<evidence type="ECO:0000313" key="2">
    <source>
        <dbReference type="EMBL" id="KAK9739878.1"/>
    </source>
</evidence>
<proteinExistence type="predicted"/>